<name>A0A1Y3ELT9_9BILA</name>
<sequence>MDKSIQLAKVNLLFNCFICFHVYVCI</sequence>
<reference evidence="1 2" key="1">
    <citation type="submission" date="2015-04" db="EMBL/GenBank/DDBJ databases">
        <title>Draft genome of the roundworm Trichinella nativa.</title>
        <authorList>
            <person name="Mitreva M."/>
        </authorList>
    </citation>
    <scope>NUCLEOTIDE SEQUENCE [LARGE SCALE GENOMIC DNA]</scope>
    <source>
        <strain evidence="1 2">ISS45</strain>
    </source>
</reference>
<evidence type="ECO:0000313" key="1">
    <source>
        <dbReference type="EMBL" id="OUC45905.1"/>
    </source>
</evidence>
<organism evidence="1 2">
    <name type="scientific">Trichinella nativa</name>
    <dbReference type="NCBI Taxonomy" id="6335"/>
    <lineage>
        <taxon>Eukaryota</taxon>
        <taxon>Metazoa</taxon>
        <taxon>Ecdysozoa</taxon>
        <taxon>Nematoda</taxon>
        <taxon>Enoplea</taxon>
        <taxon>Dorylaimia</taxon>
        <taxon>Trichinellida</taxon>
        <taxon>Trichinellidae</taxon>
        <taxon>Trichinella</taxon>
    </lineage>
</organism>
<evidence type="ECO:0000313" key="2">
    <source>
        <dbReference type="Proteomes" id="UP000243006"/>
    </source>
</evidence>
<proteinExistence type="predicted"/>
<accession>A0A1Y3ELT9</accession>
<dbReference type="AlphaFoldDB" id="A0A1Y3ELT9"/>
<dbReference type="Proteomes" id="UP000243006">
    <property type="component" value="Unassembled WGS sequence"/>
</dbReference>
<comment type="caution">
    <text evidence="1">The sequence shown here is derived from an EMBL/GenBank/DDBJ whole genome shotgun (WGS) entry which is preliminary data.</text>
</comment>
<protein>
    <submittedName>
        <fullName evidence="1">Uncharacterized protein</fullName>
    </submittedName>
</protein>
<dbReference type="EMBL" id="LVZM01008085">
    <property type="protein sequence ID" value="OUC45905.1"/>
    <property type="molecule type" value="Genomic_DNA"/>
</dbReference>
<gene>
    <name evidence="1" type="ORF">D917_01722</name>
</gene>